<organism evidence="3">
    <name type="scientific">Capitella teleta</name>
    <name type="common">Polychaete worm</name>
    <dbReference type="NCBI Taxonomy" id="283909"/>
    <lineage>
        <taxon>Eukaryota</taxon>
        <taxon>Metazoa</taxon>
        <taxon>Spiralia</taxon>
        <taxon>Lophotrochozoa</taxon>
        <taxon>Annelida</taxon>
        <taxon>Polychaeta</taxon>
        <taxon>Sedentaria</taxon>
        <taxon>Scolecida</taxon>
        <taxon>Capitellidae</taxon>
        <taxon>Capitella</taxon>
    </lineage>
</organism>
<evidence type="ECO:0000313" key="3">
    <source>
        <dbReference type="EMBL" id="ELU12984.1"/>
    </source>
</evidence>
<feature type="compositionally biased region" description="Basic residues" evidence="1">
    <location>
        <begin position="50"/>
        <end position="61"/>
    </location>
</feature>
<protein>
    <recommendedName>
        <fullName evidence="2">SAM domain-containing protein</fullName>
    </recommendedName>
</protein>
<dbReference type="Gene3D" id="1.10.150.50">
    <property type="entry name" value="Transcription Factor, Ets-1"/>
    <property type="match status" value="1"/>
</dbReference>
<accession>R7V342</accession>
<dbReference type="EMBL" id="KB295566">
    <property type="protein sequence ID" value="ELU12984.1"/>
    <property type="molecule type" value="Genomic_DNA"/>
</dbReference>
<evidence type="ECO:0000256" key="1">
    <source>
        <dbReference type="SAM" id="MobiDB-lite"/>
    </source>
</evidence>
<dbReference type="PROSITE" id="PS50105">
    <property type="entry name" value="SAM_DOMAIN"/>
    <property type="match status" value="1"/>
</dbReference>
<dbReference type="Proteomes" id="UP000014760">
    <property type="component" value="Unassembled WGS sequence"/>
</dbReference>
<gene>
    <name evidence="3" type="ORF">CAPTEDRAFT_199718</name>
</gene>
<evidence type="ECO:0000313" key="4">
    <source>
        <dbReference type="EnsemblMetazoa" id="CapteP199718"/>
    </source>
</evidence>
<keyword evidence="5" id="KW-1185">Reference proteome</keyword>
<feature type="domain" description="SAM" evidence="2">
    <location>
        <begin position="159"/>
        <end position="221"/>
    </location>
</feature>
<dbReference type="EMBL" id="AMQN01005256">
    <property type="status" value="NOT_ANNOTATED_CDS"/>
    <property type="molecule type" value="Genomic_DNA"/>
</dbReference>
<name>R7V342_CAPTE</name>
<dbReference type="EnsemblMetazoa" id="CapteT199718">
    <property type="protein sequence ID" value="CapteP199718"/>
    <property type="gene ID" value="CapteG199718"/>
</dbReference>
<dbReference type="OrthoDB" id="539213at2759"/>
<evidence type="ECO:0000259" key="2">
    <source>
        <dbReference type="PROSITE" id="PS50105"/>
    </source>
</evidence>
<feature type="region of interest" description="Disordered" evidence="1">
    <location>
        <begin position="45"/>
        <end position="64"/>
    </location>
</feature>
<reference evidence="4" key="3">
    <citation type="submission" date="2015-06" db="UniProtKB">
        <authorList>
            <consortium name="EnsemblMetazoa"/>
        </authorList>
    </citation>
    <scope>IDENTIFICATION</scope>
</reference>
<sequence length="304" mass="33421">MEKQASNSGSSSTVSDAVSMEIGGPIWQHGGKGKILQYKQAADLHADHKQTRKSMRKTSATKRKEAALPLKAKSKHGHKYSRAPIKSRETMDSTFTIRSESIRVETPVIDGGDLDAESDASCLSDAESGAERRAAILRHMLSEIDVQTKLAAQASADCDVVQWIRSLNVKDQSKYIALFAEHEVDMESLKLMSADQLKEMGVTALGTLNKMVHSIGQLNQKATKGTKSLLSVRSKEQRIDATKKGAIIVRPISAKRQQKPKVSLPKRPASAHSKPKTIDEMIDELNQRVKPPPATNDHSVSRFY</sequence>
<dbReference type="SMART" id="SM00454">
    <property type="entry name" value="SAM"/>
    <property type="match status" value="1"/>
</dbReference>
<dbReference type="InterPro" id="IPR013761">
    <property type="entry name" value="SAM/pointed_sf"/>
</dbReference>
<feature type="region of interest" description="Disordered" evidence="1">
    <location>
        <begin position="255"/>
        <end position="279"/>
    </location>
</feature>
<dbReference type="HOGENOM" id="CLU_916008_0_0_1"/>
<dbReference type="EMBL" id="AMQN01005257">
    <property type="status" value="NOT_ANNOTATED_CDS"/>
    <property type="molecule type" value="Genomic_DNA"/>
</dbReference>
<dbReference type="AlphaFoldDB" id="R7V342"/>
<proteinExistence type="predicted"/>
<reference evidence="5" key="1">
    <citation type="submission" date="2012-12" db="EMBL/GenBank/DDBJ databases">
        <authorList>
            <person name="Hellsten U."/>
            <person name="Grimwood J."/>
            <person name="Chapman J.A."/>
            <person name="Shapiro H."/>
            <person name="Aerts A."/>
            <person name="Otillar R.P."/>
            <person name="Terry A.Y."/>
            <person name="Boore J.L."/>
            <person name="Simakov O."/>
            <person name="Marletaz F."/>
            <person name="Cho S.-J."/>
            <person name="Edsinger-Gonzales E."/>
            <person name="Havlak P."/>
            <person name="Kuo D.-H."/>
            <person name="Larsson T."/>
            <person name="Lv J."/>
            <person name="Arendt D."/>
            <person name="Savage R."/>
            <person name="Osoegawa K."/>
            <person name="de Jong P."/>
            <person name="Lindberg D.R."/>
            <person name="Seaver E.C."/>
            <person name="Weisblat D.A."/>
            <person name="Putnam N.H."/>
            <person name="Grigoriev I.V."/>
            <person name="Rokhsar D.S."/>
        </authorList>
    </citation>
    <scope>NUCLEOTIDE SEQUENCE</scope>
    <source>
        <strain evidence="5">I ESC-2004</strain>
    </source>
</reference>
<feature type="region of interest" description="Disordered" evidence="1">
    <location>
        <begin position="285"/>
        <end position="304"/>
    </location>
</feature>
<reference evidence="3 5" key="2">
    <citation type="journal article" date="2013" name="Nature">
        <title>Insights into bilaterian evolution from three spiralian genomes.</title>
        <authorList>
            <person name="Simakov O."/>
            <person name="Marletaz F."/>
            <person name="Cho S.J."/>
            <person name="Edsinger-Gonzales E."/>
            <person name="Havlak P."/>
            <person name="Hellsten U."/>
            <person name="Kuo D.H."/>
            <person name="Larsson T."/>
            <person name="Lv J."/>
            <person name="Arendt D."/>
            <person name="Savage R."/>
            <person name="Osoegawa K."/>
            <person name="de Jong P."/>
            <person name="Grimwood J."/>
            <person name="Chapman J.A."/>
            <person name="Shapiro H."/>
            <person name="Aerts A."/>
            <person name="Otillar R.P."/>
            <person name="Terry A.Y."/>
            <person name="Boore J.L."/>
            <person name="Grigoriev I.V."/>
            <person name="Lindberg D.R."/>
            <person name="Seaver E.C."/>
            <person name="Weisblat D.A."/>
            <person name="Putnam N.H."/>
            <person name="Rokhsar D.S."/>
        </authorList>
    </citation>
    <scope>NUCLEOTIDE SEQUENCE</scope>
    <source>
        <strain evidence="3 5">I ESC-2004</strain>
    </source>
</reference>
<dbReference type="Pfam" id="PF00536">
    <property type="entry name" value="SAM_1"/>
    <property type="match status" value="1"/>
</dbReference>
<dbReference type="SUPFAM" id="SSF47769">
    <property type="entry name" value="SAM/Pointed domain"/>
    <property type="match status" value="1"/>
</dbReference>
<evidence type="ECO:0000313" key="5">
    <source>
        <dbReference type="Proteomes" id="UP000014760"/>
    </source>
</evidence>
<dbReference type="InterPro" id="IPR001660">
    <property type="entry name" value="SAM"/>
</dbReference>